<dbReference type="InterPro" id="IPR011051">
    <property type="entry name" value="RmlC_Cupin_sf"/>
</dbReference>
<keyword evidence="1" id="KW-0732">Signal</keyword>
<keyword evidence="4" id="KW-1185">Reference proteome</keyword>
<feature type="signal peptide" evidence="1">
    <location>
        <begin position="1"/>
        <end position="22"/>
    </location>
</feature>
<dbReference type="AlphaFoldDB" id="A0AAN8UWG1"/>
<dbReference type="SMART" id="SM00835">
    <property type="entry name" value="Cupin_1"/>
    <property type="match status" value="2"/>
</dbReference>
<dbReference type="InterPro" id="IPR050253">
    <property type="entry name" value="Seed_Storage-Functional"/>
</dbReference>
<dbReference type="CDD" id="cd02244">
    <property type="entry name" value="cupin_7S_vicilin-like_N"/>
    <property type="match status" value="1"/>
</dbReference>
<feature type="chain" id="PRO_5042817054" evidence="1">
    <location>
        <begin position="23"/>
        <end position="430"/>
    </location>
</feature>
<reference evidence="3 4" key="1">
    <citation type="submission" date="2023-12" db="EMBL/GenBank/DDBJ databases">
        <title>A high-quality genome assembly for Dillenia turbinata (Dilleniales).</title>
        <authorList>
            <person name="Chanderbali A."/>
        </authorList>
    </citation>
    <scope>NUCLEOTIDE SEQUENCE [LARGE SCALE GENOMIC DNA]</scope>
    <source>
        <strain evidence="3">LSX21</strain>
        <tissue evidence="3">Leaf</tissue>
    </source>
</reference>
<gene>
    <name evidence="3" type="ORF">RJ641_010523</name>
</gene>
<dbReference type="EMBL" id="JBAMMX010000017">
    <property type="protein sequence ID" value="KAK6924323.1"/>
    <property type="molecule type" value="Genomic_DNA"/>
</dbReference>
<dbReference type="Gene3D" id="2.60.120.10">
    <property type="entry name" value="Jelly Rolls"/>
    <property type="match status" value="2"/>
</dbReference>
<comment type="caution">
    <text evidence="3">The sequence shown here is derived from an EMBL/GenBank/DDBJ whole genome shotgun (WGS) entry which is preliminary data.</text>
</comment>
<dbReference type="InterPro" id="IPR014710">
    <property type="entry name" value="RmlC-like_jellyroll"/>
</dbReference>
<evidence type="ECO:0000259" key="2">
    <source>
        <dbReference type="SMART" id="SM00835"/>
    </source>
</evidence>
<dbReference type="InterPro" id="IPR006045">
    <property type="entry name" value="Cupin_1"/>
</dbReference>
<dbReference type="SUPFAM" id="SSF51182">
    <property type="entry name" value="RmlC-like cupins"/>
    <property type="match status" value="1"/>
</dbReference>
<dbReference type="PANTHER" id="PTHR31189">
    <property type="entry name" value="OS03G0336100 PROTEIN-RELATED"/>
    <property type="match status" value="1"/>
</dbReference>
<organism evidence="3 4">
    <name type="scientific">Dillenia turbinata</name>
    <dbReference type="NCBI Taxonomy" id="194707"/>
    <lineage>
        <taxon>Eukaryota</taxon>
        <taxon>Viridiplantae</taxon>
        <taxon>Streptophyta</taxon>
        <taxon>Embryophyta</taxon>
        <taxon>Tracheophyta</taxon>
        <taxon>Spermatophyta</taxon>
        <taxon>Magnoliopsida</taxon>
        <taxon>eudicotyledons</taxon>
        <taxon>Gunneridae</taxon>
        <taxon>Pentapetalae</taxon>
        <taxon>Dilleniales</taxon>
        <taxon>Dilleniaceae</taxon>
        <taxon>Dillenia</taxon>
    </lineage>
</organism>
<dbReference type="CDD" id="cd02245">
    <property type="entry name" value="cupin_7S_vicilin-like_C"/>
    <property type="match status" value="1"/>
</dbReference>
<name>A0AAN8UWG1_9MAGN</name>
<proteinExistence type="predicted"/>
<accession>A0AAN8UWG1</accession>
<feature type="domain" description="Cupin type-1" evidence="2">
    <location>
        <begin position="252"/>
        <end position="406"/>
    </location>
</feature>
<feature type="domain" description="Cupin type-1" evidence="2">
    <location>
        <begin position="44"/>
        <end position="198"/>
    </location>
</feature>
<dbReference type="Pfam" id="PF00190">
    <property type="entry name" value="Cupin_1"/>
    <property type="match status" value="2"/>
</dbReference>
<evidence type="ECO:0000313" key="3">
    <source>
        <dbReference type="EMBL" id="KAK6924323.1"/>
    </source>
</evidence>
<dbReference type="PANTHER" id="PTHR31189:SF7">
    <property type="entry name" value="OS03G0197300 PROTEIN"/>
    <property type="match status" value="1"/>
</dbReference>
<protein>
    <submittedName>
        <fullName evidence="3">Cupin 1</fullName>
    </submittedName>
</protein>
<sequence>MKKSSQLPLLLLFLFFFISSSPFKVEEEEDVSRVGKGIVVKKCQRKSLVSTEFGEISAVDIKDKNRGAYHLRFITLEPNSLFLPVLLHADMVFYVQTGSGRLSWVDEDEMRRVRLRRGDVYRLRPGTIFFVESSLQPQREKLRIHAIFAYSGLSYHIINNMVMQEKSIGAYSSINDLLLGFDPVILRSAFQVTEGVVESVMRREKPPAIVHGAPKTTRNFWEWEAHFMKLFIKRAGHSMYYLENKLKKSRAFNVQDAHKDVENSNGWSLTVTWKNLQALRGSDIGFFMVNLTKGAMMGPHWNSMATEISVVLEGRGMVQVVCPSSANKSECQDQKLRVEEGDVFAVPRLHPMAQMSFNNDSFAFLGFSTTWKMNYPQFLAGKASVFQALDKNVLAAAFNAGNSTIDQLLSRQAESVILKCISCAEELERK</sequence>
<evidence type="ECO:0000256" key="1">
    <source>
        <dbReference type="SAM" id="SignalP"/>
    </source>
</evidence>
<dbReference type="Proteomes" id="UP001370490">
    <property type="component" value="Unassembled WGS sequence"/>
</dbReference>
<evidence type="ECO:0000313" key="4">
    <source>
        <dbReference type="Proteomes" id="UP001370490"/>
    </source>
</evidence>